<evidence type="ECO:0000256" key="3">
    <source>
        <dbReference type="ARBA" id="ARBA00022692"/>
    </source>
</evidence>
<dbReference type="AlphaFoldDB" id="A0A9P4WBX6"/>
<name>A0A9P4WBX6_CURKU</name>
<evidence type="ECO:0000256" key="7">
    <source>
        <dbReference type="SAM" id="Phobius"/>
    </source>
</evidence>
<accession>A0A9P4WBX6</accession>
<reference evidence="9" key="1">
    <citation type="submission" date="2019-04" db="EMBL/GenBank/DDBJ databases">
        <title>Sequencing of skin fungus with MAO and IRED activity.</title>
        <authorList>
            <person name="Marsaioli A.J."/>
            <person name="Bonatto J.M.C."/>
            <person name="Reis Junior O."/>
        </authorList>
    </citation>
    <scope>NUCLEOTIDE SEQUENCE</scope>
    <source>
        <strain evidence="9">30M1</strain>
    </source>
</reference>
<dbReference type="InterPro" id="IPR011701">
    <property type="entry name" value="MFS"/>
</dbReference>
<feature type="transmembrane region" description="Helical" evidence="7">
    <location>
        <begin position="344"/>
        <end position="364"/>
    </location>
</feature>
<feature type="transmembrane region" description="Helical" evidence="7">
    <location>
        <begin position="384"/>
        <end position="401"/>
    </location>
</feature>
<dbReference type="FunFam" id="1.20.1250.20:FF:000018">
    <property type="entry name" value="MFS transporter permease"/>
    <property type="match status" value="1"/>
</dbReference>
<feature type="transmembrane region" description="Helical" evidence="7">
    <location>
        <begin position="229"/>
        <end position="249"/>
    </location>
</feature>
<dbReference type="Gene3D" id="1.20.1250.20">
    <property type="entry name" value="MFS general substrate transporter like domains"/>
    <property type="match status" value="2"/>
</dbReference>
<feature type="transmembrane region" description="Helical" evidence="7">
    <location>
        <begin position="443"/>
        <end position="462"/>
    </location>
</feature>
<dbReference type="GO" id="GO:0016020">
    <property type="term" value="C:membrane"/>
    <property type="evidence" value="ECO:0007669"/>
    <property type="project" value="UniProtKB-SubCell"/>
</dbReference>
<dbReference type="PANTHER" id="PTHR43791:SF27">
    <property type="entry name" value="TRANSPORTER, PUTATIVE (AFU_ORTHOLOGUE AFUA_2G15730)-RELATED"/>
    <property type="match status" value="1"/>
</dbReference>
<dbReference type="FunFam" id="1.20.1250.20:FF:000013">
    <property type="entry name" value="MFS general substrate transporter"/>
    <property type="match status" value="1"/>
</dbReference>
<dbReference type="Pfam" id="PF07690">
    <property type="entry name" value="MFS_1"/>
    <property type="match status" value="1"/>
</dbReference>
<evidence type="ECO:0000256" key="1">
    <source>
        <dbReference type="ARBA" id="ARBA00004141"/>
    </source>
</evidence>
<keyword evidence="3 7" id="KW-0812">Transmembrane</keyword>
<feature type="transmembrane region" description="Helical" evidence="7">
    <location>
        <begin position="193"/>
        <end position="217"/>
    </location>
</feature>
<gene>
    <name evidence="9" type="ORF">E8E13_006393</name>
</gene>
<comment type="caution">
    <text evidence="9">The sequence shown here is derived from an EMBL/GenBank/DDBJ whole genome shotgun (WGS) entry which is preliminary data.</text>
</comment>
<feature type="transmembrane region" description="Helical" evidence="7">
    <location>
        <begin position="408"/>
        <end position="431"/>
    </location>
</feature>
<organism evidence="9 10">
    <name type="scientific">Curvularia kusanoi</name>
    <name type="common">Cochliobolus kusanoi</name>
    <dbReference type="NCBI Taxonomy" id="90978"/>
    <lineage>
        <taxon>Eukaryota</taxon>
        <taxon>Fungi</taxon>
        <taxon>Dikarya</taxon>
        <taxon>Ascomycota</taxon>
        <taxon>Pezizomycotina</taxon>
        <taxon>Dothideomycetes</taxon>
        <taxon>Pleosporomycetidae</taxon>
        <taxon>Pleosporales</taxon>
        <taxon>Pleosporineae</taxon>
        <taxon>Pleosporaceae</taxon>
        <taxon>Curvularia</taxon>
    </lineage>
</organism>
<protein>
    <recommendedName>
        <fullName evidence="8">Major facilitator superfamily (MFS) profile domain-containing protein</fullName>
    </recommendedName>
</protein>
<keyword evidence="10" id="KW-1185">Reference proteome</keyword>
<dbReference type="PANTHER" id="PTHR43791">
    <property type="entry name" value="PERMEASE-RELATED"/>
    <property type="match status" value="1"/>
</dbReference>
<evidence type="ECO:0000259" key="8">
    <source>
        <dbReference type="PROSITE" id="PS50850"/>
    </source>
</evidence>
<feature type="region of interest" description="Disordered" evidence="6">
    <location>
        <begin position="1"/>
        <end position="74"/>
    </location>
</feature>
<keyword evidence="2" id="KW-0813">Transport</keyword>
<evidence type="ECO:0000256" key="6">
    <source>
        <dbReference type="SAM" id="MobiDB-lite"/>
    </source>
</evidence>
<feature type="transmembrane region" description="Helical" evidence="7">
    <location>
        <begin position="504"/>
        <end position="526"/>
    </location>
</feature>
<feature type="compositionally biased region" description="Low complexity" evidence="6">
    <location>
        <begin position="14"/>
        <end position="32"/>
    </location>
</feature>
<feature type="transmembrane region" description="Helical" evidence="7">
    <location>
        <begin position="474"/>
        <end position="492"/>
    </location>
</feature>
<dbReference type="OrthoDB" id="2985014at2759"/>
<evidence type="ECO:0000256" key="2">
    <source>
        <dbReference type="ARBA" id="ARBA00022448"/>
    </source>
</evidence>
<sequence length="565" mass="62775">MPSNVLPRRMHHGASSSTTDSASPRPTPSRSSDSSDDLPMLNEPNAYELQPISHSVPASPVEKDEDDEYQPDTRRLSFDSVQSYELYTPDEDKKVLKKLDRRLVGFMALLYCLSFLDRTNIGNARIAGMQRDLKLSSNQFEWLIWAFYITYIGFEWMTLMYRIIPPHIYIPICIFSWGIVACLQSIAPSFGVLLALRALLGIGEAAFSPGVPFYLSFFFRRRELAFRTGLFISASPLSSAFAGALAWLITKLASHSPFSPWRLLFLLEGFPSMLVAVWAFSVVPDGPETIKWLTPREQKVAVLRLRQEKEAIDDNDDDDDDLQPKRPPGIHLAEVLHTLKDPKCYLTALMMFSANVAFGSIPVFLPTIVRDMGYSSITAQGLTAPPYLFAFLVVLATAYYSDRLQSRSLFIIAHSLLAAAGYTTIAVLGYYESRHTLLRYAALYPAVAGFFSSITVIITWTLNNQQTDSAKGTGMALLNVIGQFGPLVGSSISPEEQGPWYVRGMSICAGFMLLVAVLAAVLRWVLVRENRRAALGRGRGVYAGISGDDEGMRGGEGSRTFEFML</sequence>
<dbReference type="InterPro" id="IPR036259">
    <property type="entry name" value="MFS_trans_sf"/>
</dbReference>
<comment type="subcellular location">
    <subcellularLocation>
        <location evidence="1">Membrane</location>
        <topology evidence="1">Multi-pass membrane protein</topology>
    </subcellularLocation>
</comment>
<feature type="transmembrane region" description="Helical" evidence="7">
    <location>
        <begin position="103"/>
        <end position="122"/>
    </location>
</feature>
<feature type="transmembrane region" description="Helical" evidence="7">
    <location>
        <begin position="142"/>
        <end position="161"/>
    </location>
</feature>
<evidence type="ECO:0000313" key="10">
    <source>
        <dbReference type="Proteomes" id="UP000801428"/>
    </source>
</evidence>
<dbReference type="InterPro" id="IPR020846">
    <property type="entry name" value="MFS_dom"/>
</dbReference>
<evidence type="ECO:0000313" key="9">
    <source>
        <dbReference type="EMBL" id="KAF3003568.1"/>
    </source>
</evidence>
<dbReference type="Proteomes" id="UP000801428">
    <property type="component" value="Unassembled WGS sequence"/>
</dbReference>
<dbReference type="PROSITE" id="PS50850">
    <property type="entry name" value="MFS"/>
    <property type="match status" value="1"/>
</dbReference>
<feature type="domain" description="Major facilitator superfamily (MFS) profile" evidence="8">
    <location>
        <begin position="103"/>
        <end position="531"/>
    </location>
</feature>
<feature type="transmembrane region" description="Helical" evidence="7">
    <location>
        <begin position="168"/>
        <end position="187"/>
    </location>
</feature>
<evidence type="ECO:0000256" key="4">
    <source>
        <dbReference type="ARBA" id="ARBA00022989"/>
    </source>
</evidence>
<dbReference type="EMBL" id="SWKU01000009">
    <property type="protein sequence ID" value="KAF3003568.1"/>
    <property type="molecule type" value="Genomic_DNA"/>
</dbReference>
<feature type="transmembrane region" description="Helical" evidence="7">
    <location>
        <begin position="261"/>
        <end position="283"/>
    </location>
</feature>
<evidence type="ECO:0000256" key="5">
    <source>
        <dbReference type="ARBA" id="ARBA00023136"/>
    </source>
</evidence>
<proteinExistence type="predicted"/>
<dbReference type="GO" id="GO:0022857">
    <property type="term" value="F:transmembrane transporter activity"/>
    <property type="evidence" value="ECO:0007669"/>
    <property type="project" value="InterPro"/>
</dbReference>
<dbReference type="SUPFAM" id="SSF103473">
    <property type="entry name" value="MFS general substrate transporter"/>
    <property type="match status" value="1"/>
</dbReference>
<keyword evidence="5 7" id="KW-0472">Membrane</keyword>
<keyword evidence="4 7" id="KW-1133">Transmembrane helix</keyword>